<keyword evidence="5" id="KW-0378">Hydrolase</keyword>
<gene>
    <name evidence="8" type="ORF">UFOPK1440_00770</name>
</gene>
<dbReference type="AlphaFoldDB" id="A0A6J6C5B8"/>
<dbReference type="GO" id="GO:0004560">
    <property type="term" value="F:alpha-L-fucosidase activity"/>
    <property type="evidence" value="ECO:0007669"/>
    <property type="project" value="InterPro"/>
</dbReference>
<sequence>MDQMWGATTVLPGLESSDRVALFRDGNYGMFIHWGIYSHLGGQWKGQTFYGIGEWIKRQMKISEPDYMAEAKNFNPTAFDAREIVRVAKAAGMKWIIITSKHHDGFAMFKSAHPFNIVDASPFARDPMKELAAATREAGLGFGFYYSHNQDWTASGGNNGPKQNADGTPASFDQYFSEKCYPQVKEICTQYGPLNFVWFDTPDNMPKEHAEKLTALVRETQPSALLCSRVGYGLGDYLSKGDMEVAPRNLPGLWETCDTTNDSWAYAWYDQNWKDQKEILHRLVSTVGRGGTYLLNVGPDGSGRIPAQATKYLLQAGTWIQRYPQVVYSAGPSPWDHAQPWGDVTTSGNTLNLVVFDWPAQGRLMLPGLQTEIAAAGVVSDGKLLPVSWKKRGTWTELQLPPTPPDHPASVIAVKLRAAPQVDQTLGVHPNLPTSLLIEFAEVKDAIKEEIRWMEKFGEWKAANQVSAWKANGRAVWTVNVAEAGDYRLDLKYKGEGRLVWRIETDEGLTLQNQQNSSPIYQSHAFGLLTFKRPGQHTLAVSLVDGSRDKASLQAIRLSPVQ</sequence>
<evidence type="ECO:0000256" key="1">
    <source>
        <dbReference type="ARBA" id="ARBA00004071"/>
    </source>
</evidence>
<dbReference type="EC" id="3.2.1.51" evidence="3"/>
<evidence type="ECO:0000256" key="2">
    <source>
        <dbReference type="ARBA" id="ARBA00007951"/>
    </source>
</evidence>
<evidence type="ECO:0000256" key="4">
    <source>
        <dbReference type="ARBA" id="ARBA00022729"/>
    </source>
</evidence>
<dbReference type="Gene3D" id="2.60.40.1180">
    <property type="entry name" value="Golgi alpha-mannosidase II"/>
    <property type="match status" value="1"/>
</dbReference>
<dbReference type="GO" id="GO:0005764">
    <property type="term" value="C:lysosome"/>
    <property type="evidence" value="ECO:0007669"/>
    <property type="project" value="TreeGrafter"/>
</dbReference>
<dbReference type="InterPro" id="IPR017853">
    <property type="entry name" value="GH"/>
</dbReference>
<dbReference type="InterPro" id="IPR000933">
    <property type="entry name" value="Glyco_hydro_29"/>
</dbReference>
<keyword evidence="6" id="KW-0326">Glycosidase</keyword>
<evidence type="ECO:0000259" key="7">
    <source>
        <dbReference type="Pfam" id="PF01120"/>
    </source>
</evidence>
<dbReference type="InterPro" id="IPR057739">
    <property type="entry name" value="Glyco_hydro_29_N"/>
</dbReference>
<accession>A0A6J6C5B8</accession>
<proteinExistence type="inferred from homology"/>
<organism evidence="8">
    <name type="scientific">freshwater metagenome</name>
    <dbReference type="NCBI Taxonomy" id="449393"/>
    <lineage>
        <taxon>unclassified sequences</taxon>
        <taxon>metagenomes</taxon>
        <taxon>ecological metagenomes</taxon>
    </lineage>
</organism>
<comment type="function">
    <text evidence="1">Alpha-L-fucosidase is responsible for hydrolyzing the alpha-1,6-linked fucose joined to the reducing-end N-acetylglucosamine of the carbohydrate moieties of glycoproteins.</text>
</comment>
<dbReference type="GO" id="GO:0016139">
    <property type="term" value="P:glycoside catabolic process"/>
    <property type="evidence" value="ECO:0007669"/>
    <property type="project" value="TreeGrafter"/>
</dbReference>
<dbReference type="PANTHER" id="PTHR10030:SF37">
    <property type="entry name" value="ALPHA-L-FUCOSIDASE-RELATED"/>
    <property type="match status" value="1"/>
</dbReference>
<dbReference type="GO" id="GO:0006004">
    <property type="term" value="P:fucose metabolic process"/>
    <property type="evidence" value="ECO:0007669"/>
    <property type="project" value="InterPro"/>
</dbReference>
<keyword evidence="4" id="KW-0732">Signal</keyword>
<dbReference type="SMART" id="SM00812">
    <property type="entry name" value="Alpha_L_fucos"/>
    <property type="match status" value="1"/>
</dbReference>
<dbReference type="InterPro" id="IPR016286">
    <property type="entry name" value="FUC_metazoa-typ"/>
</dbReference>
<dbReference type="SUPFAM" id="SSF51445">
    <property type="entry name" value="(Trans)glycosidases"/>
    <property type="match status" value="1"/>
</dbReference>
<reference evidence="8" key="1">
    <citation type="submission" date="2020-05" db="EMBL/GenBank/DDBJ databases">
        <authorList>
            <person name="Chiriac C."/>
            <person name="Salcher M."/>
            <person name="Ghai R."/>
            <person name="Kavagutti S V."/>
        </authorList>
    </citation>
    <scope>NUCLEOTIDE SEQUENCE</scope>
</reference>
<dbReference type="Gene3D" id="3.20.20.80">
    <property type="entry name" value="Glycosidases"/>
    <property type="match status" value="1"/>
</dbReference>
<feature type="domain" description="Glycoside hydrolase family 29 N-terminal" evidence="7">
    <location>
        <begin position="20"/>
        <end position="323"/>
    </location>
</feature>
<evidence type="ECO:0000256" key="5">
    <source>
        <dbReference type="ARBA" id="ARBA00022801"/>
    </source>
</evidence>
<name>A0A6J6C5B8_9ZZZZ</name>
<dbReference type="CDD" id="cd02795">
    <property type="entry name" value="CBM6-CBM35-CBM36_like"/>
    <property type="match status" value="1"/>
</dbReference>
<dbReference type="EMBL" id="CAEZSP010000037">
    <property type="protein sequence ID" value="CAB4545733.1"/>
    <property type="molecule type" value="Genomic_DNA"/>
</dbReference>
<dbReference type="PRINTS" id="PR00741">
    <property type="entry name" value="GLHYDRLASE29"/>
</dbReference>
<evidence type="ECO:0000256" key="6">
    <source>
        <dbReference type="ARBA" id="ARBA00023295"/>
    </source>
</evidence>
<dbReference type="PANTHER" id="PTHR10030">
    <property type="entry name" value="ALPHA-L-FUCOSIDASE"/>
    <property type="match status" value="1"/>
</dbReference>
<dbReference type="Pfam" id="PF01120">
    <property type="entry name" value="Alpha_L_fucos"/>
    <property type="match status" value="1"/>
</dbReference>
<evidence type="ECO:0000256" key="3">
    <source>
        <dbReference type="ARBA" id="ARBA00012662"/>
    </source>
</evidence>
<dbReference type="InterPro" id="IPR013780">
    <property type="entry name" value="Glyco_hydro_b"/>
</dbReference>
<evidence type="ECO:0000313" key="8">
    <source>
        <dbReference type="EMBL" id="CAB4545733.1"/>
    </source>
</evidence>
<comment type="similarity">
    <text evidence="2">Belongs to the glycosyl hydrolase 29 family.</text>
</comment>
<protein>
    <recommendedName>
        <fullName evidence="3">alpha-L-fucosidase</fullName>
        <ecNumber evidence="3">3.2.1.51</ecNumber>
    </recommendedName>
</protein>